<dbReference type="SUPFAM" id="SSF53756">
    <property type="entry name" value="UDP-Glycosyltransferase/glycogen phosphorylase"/>
    <property type="match status" value="3"/>
</dbReference>
<dbReference type="InterPro" id="IPR007554">
    <property type="entry name" value="Glycerophosphate_synth"/>
</dbReference>
<reference evidence="9 10" key="1">
    <citation type="submission" date="2018-11" db="EMBL/GenBank/DDBJ databases">
        <title>Neisseria weixii sp. nov. isolated from the rectal contents of plateau pika (Ochotona cruzoniae).</title>
        <authorList>
            <person name="Zhang G."/>
        </authorList>
    </citation>
    <scope>NUCLEOTIDE SEQUENCE [LARGE SCALE GENOMIC DNA]</scope>
    <source>
        <strain evidence="9 10">10009</strain>
    </source>
</reference>
<dbReference type="Pfam" id="PF13174">
    <property type="entry name" value="TPR_6"/>
    <property type="match status" value="1"/>
</dbReference>
<evidence type="ECO:0000256" key="3">
    <source>
        <dbReference type="ARBA" id="ARBA00022475"/>
    </source>
</evidence>
<keyword evidence="10" id="KW-1185">Reference proteome</keyword>
<evidence type="ECO:0000256" key="4">
    <source>
        <dbReference type="ARBA" id="ARBA00022679"/>
    </source>
</evidence>
<comment type="subcellular location">
    <subcellularLocation>
        <location evidence="1">Cell membrane</location>
        <topology evidence="1">Peripheral membrane protein</topology>
    </subcellularLocation>
</comment>
<dbReference type="AlphaFoldDB" id="A0A3N4MV14"/>
<dbReference type="GO" id="GO:0019350">
    <property type="term" value="P:teichoic acid biosynthetic process"/>
    <property type="evidence" value="ECO:0007669"/>
    <property type="project" value="UniProtKB-KW"/>
</dbReference>
<gene>
    <name evidence="9" type="ORF">EGK74_05370</name>
</gene>
<dbReference type="PROSITE" id="PS50005">
    <property type="entry name" value="TPR"/>
    <property type="match status" value="2"/>
</dbReference>
<dbReference type="GO" id="GO:0016757">
    <property type="term" value="F:glycosyltransferase activity"/>
    <property type="evidence" value="ECO:0007669"/>
    <property type="project" value="InterPro"/>
</dbReference>
<dbReference type="InterPro" id="IPR011990">
    <property type="entry name" value="TPR-like_helical_dom_sf"/>
</dbReference>
<feature type="domain" description="Glycosyl transferase family 1" evidence="8">
    <location>
        <begin position="813"/>
        <end position="952"/>
    </location>
</feature>
<evidence type="ECO:0000256" key="6">
    <source>
        <dbReference type="ARBA" id="ARBA00023136"/>
    </source>
</evidence>
<sequence length="990" mass="113684">MKFLKNSYYHITAPAGYRKGLIFYRKKKWQQALEIFQSVYDIEPQHAQNTFKLGLCHLKLGNLHEAQFYLSKAITLAPYNQQWQIQLQQCNRQLNSKTHHASSVLATTQPITVPRINQSGETRSLGITLKKKLLLIPSDYNYRVMADIDSFIEYYKNDFNIYIIIRHLSEDIVYRSTHTLVKNGSSFGEFLKFTADYVIDAGTMNYGYRITDTNTWISVWHGIPYKKMFADLDIKHLATAIRYNLAYDCMISMSDFYTDVFLRGAMRYDGKILQLGCAKTDKLFRQEDNQDRLKRLRERISLPEHAKIILYAPEFRKAGEMVLPFDAARLLATFGSDYCLLVLLASQTNTIPGNPPAGVYYTADLNNSDALLLADILISDYNPLIYTFDQYNRPVALFHYDHEIFAKDHAQRYQELQILHRRPFTADNEDALCALDWAQLKQYSLDFALHENIGSTFLKTSLGIPHNKKIIFYAPTFRKAGVMALPFNPQTLLESLNNEYVIITKLHYLNHLNKKYDDVIDCTAYSDIADLMKIADILISDYSSLVLDFALLHKPIVLFQYDYEDYMNQRGVYFNFSYYLPAKQIIKSEEALYQLDWQGLSGDNHKITDTFYPLEDGQSTQRIVEALAFDPTHRHSKDIIFLVNELNQIGGVHSFLQNMAKHYKQKYNARIFVIAIREFAETNSEFHQLQSPYIDFKLSAQYLNGACANILQNTDGIVISLQFSAHLHFQKYLENAKSVLMFHGDVKDIVSREMYGPHLGWLNEGKLYNYRRLLLLTQSSVDLLRPHLEKEVQNKLDYIHNSIDAQYRALAPQNPLHTAVISRLDEDKNIFSMIDLGKEIIKQNAGIVINIYGDGALKDEFQTALKNNGLQNVLKLHGFESNKEKIFSDNDSLLLMSKSEGFPLVVLEAYAHGRPVIAFDSFTAAKEIIKHGETGFLTAYGDYPAVVDALNQTDTLSASAIQATFESFSNASVFTQWDKLISQLDTETNT</sequence>
<evidence type="ECO:0000313" key="9">
    <source>
        <dbReference type="EMBL" id="RPD87521.1"/>
    </source>
</evidence>
<evidence type="ECO:0000256" key="1">
    <source>
        <dbReference type="ARBA" id="ARBA00004202"/>
    </source>
</evidence>
<proteinExistence type="inferred from homology"/>
<dbReference type="Gene3D" id="3.40.50.12580">
    <property type="match status" value="2"/>
</dbReference>
<name>A0A3N4MV14_9NEIS</name>
<dbReference type="Proteomes" id="UP000272412">
    <property type="component" value="Unassembled WGS sequence"/>
</dbReference>
<dbReference type="Gene3D" id="1.25.40.10">
    <property type="entry name" value="Tetratricopeptide repeat domain"/>
    <property type="match status" value="1"/>
</dbReference>
<dbReference type="PANTHER" id="PTHR37316:SF3">
    <property type="entry name" value="TEICHOIC ACID GLYCEROL-PHOSPHATE TRANSFERASE"/>
    <property type="match status" value="1"/>
</dbReference>
<dbReference type="InterPro" id="IPR043148">
    <property type="entry name" value="TagF_C"/>
</dbReference>
<dbReference type="EMBL" id="RPFL01000012">
    <property type="protein sequence ID" value="RPD87521.1"/>
    <property type="molecule type" value="Genomic_DNA"/>
</dbReference>
<dbReference type="Gene3D" id="3.40.50.11820">
    <property type="match status" value="1"/>
</dbReference>
<dbReference type="InterPro" id="IPR043149">
    <property type="entry name" value="TagF_N"/>
</dbReference>
<dbReference type="InterPro" id="IPR051612">
    <property type="entry name" value="Teichoic_Acid_Biosynth"/>
</dbReference>
<dbReference type="PANTHER" id="PTHR37316">
    <property type="entry name" value="TEICHOIC ACID GLYCEROL-PHOSPHATE PRIMASE"/>
    <property type="match status" value="1"/>
</dbReference>
<keyword evidence="3" id="KW-1003">Cell membrane</keyword>
<dbReference type="OrthoDB" id="9772485at2"/>
<accession>A0A3N4MV14</accession>
<dbReference type="Pfam" id="PF04464">
    <property type="entry name" value="Glyphos_transf"/>
    <property type="match status" value="2"/>
</dbReference>
<dbReference type="InterPro" id="IPR001296">
    <property type="entry name" value="Glyco_trans_1"/>
</dbReference>
<evidence type="ECO:0000313" key="10">
    <source>
        <dbReference type="Proteomes" id="UP000272412"/>
    </source>
</evidence>
<comment type="similarity">
    <text evidence="2">Belongs to the CDP-glycerol glycerophosphotransferase family.</text>
</comment>
<evidence type="ECO:0000256" key="7">
    <source>
        <dbReference type="PROSITE-ProRule" id="PRU00339"/>
    </source>
</evidence>
<dbReference type="SUPFAM" id="SSF48452">
    <property type="entry name" value="TPR-like"/>
    <property type="match status" value="1"/>
</dbReference>
<keyword evidence="4 9" id="KW-0808">Transferase</keyword>
<dbReference type="Pfam" id="PF00534">
    <property type="entry name" value="Glycos_transf_1"/>
    <property type="match status" value="1"/>
</dbReference>
<organism evidence="9 10">
    <name type="scientific">Neisseria weixii</name>
    <dbReference type="NCBI Taxonomy" id="1853276"/>
    <lineage>
        <taxon>Bacteria</taxon>
        <taxon>Pseudomonadati</taxon>
        <taxon>Pseudomonadota</taxon>
        <taxon>Betaproteobacteria</taxon>
        <taxon>Neisseriales</taxon>
        <taxon>Neisseriaceae</taxon>
        <taxon>Neisseria</taxon>
    </lineage>
</organism>
<feature type="repeat" description="TPR" evidence="7">
    <location>
        <begin position="13"/>
        <end position="46"/>
    </location>
</feature>
<dbReference type="SMART" id="SM00028">
    <property type="entry name" value="TPR"/>
    <property type="match status" value="2"/>
</dbReference>
<dbReference type="InterPro" id="IPR019734">
    <property type="entry name" value="TPR_rpt"/>
</dbReference>
<evidence type="ECO:0000259" key="8">
    <source>
        <dbReference type="Pfam" id="PF00534"/>
    </source>
</evidence>
<keyword evidence="7" id="KW-0802">TPR repeat</keyword>
<feature type="repeat" description="TPR" evidence="7">
    <location>
        <begin position="47"/>
        <end position="80"/>
    </location>
</feature>
<keyword evidence="6" id="KW-0472">Membrane</keyword>
<dbReference type="GO" id="GO:0005886">
    <property type="term" value="C:plasma membrane"/>
    <property type="evidence" value="ECO:0007669"/>
    <property type="project" value="UniProtKB-SubCell"/>
</dbReference>
<evidence type="ECO:0000256" key="2">
    <source>
        <dbReference type="ARBA" id="ARBA00010488"/>
    </source>
</evidence>
<dbReference type="RefSeq" id="WP_123804031.1">
    <property type="nucleotide sequence ID" value="NZ_RPFL01000012.1"/>
</dbReference>
<dbReference type="Pfam" id="PF13181">
    <property type="entry name" value="TPR_8"/>
    <property type="match status" value="1"/>
</dbReference>
<keyword evidence="5" id="KW-0777">Teichoic acid biosynthesis</keyword>
<protein>
    <submittedName>
        <fullName evidence="9">Glycosyltransferase</fullName>
    </submittedName>
</protein>
<evidence type="ECO:0000256" key="5">
    <source>
        <dbReference type="ARBA" id="ARBA00022944"/>
    </source>
</evidence>
<dbReference type="GO" id="GO:0047355">
    <property type="term" value="F:CDP-glycerol glycerophosphotransferase activity"/>
    <property type="evidence" value="ECO:0007669"/>
    <property type="project" value="InterPro"/>
</dbReference>
<comment type="caution">
    <text evidence="9">The sequence shown here is derived from an EMBL/GenBank/DDBJ whole genome shotgun (WGS) entry which is preliminary data.</text>
</comment>
<dbReference type="Gene3D" id="3.40.50.2000">
    <property type="entry name" value="Glycogen Phosphorylase B"/>
    <property type="match status" value="2"/>
</dbReference>